<dbReference type="Gene3D" id="6.10.250.2000">
    <property type="match status" value="1"/>
</dbReference>
<evidence type="ECO:0000259" key="3">
    <source>
        <dbReference type="PROSITE" id="PS52052"/>
    </source>
</evidence>
<dbReference type="Pfam" id="PF15275">
    <property type="entry name" value="PEHE"/>
    <property type="match status" value="1"/>
</dbReference>
<sequence>MSNASPILNGENTGGVGEFGTDASVNMVAAIHDHISCAKPVPMDSFNSQDSKAGIMTYSCDFDHMYASLTDGGTLQKDSAEVKKLKELLLLHLDLIQQQSEQLMTKDKQLAALRQENETLRQRLERMDRRVNLQKHREGGDVIVPTSTPCTSSPIPVSPSFTAGSVLLSTLSPVIETESDTITIPLDNLDSNSHNPLAVVPNDNVSECQSVTSNSWEVGKRRRRDADSVSVSASSVGASGHGVGVSRRKRLTSWTSSVNSDVASHDGRTSLGKDITENNRRTPKRLRTKGSPAKKDNMLTTDLLYYTPVGDTDVSWTSTPQITGLEPEVLNGHVEVPSWRQKIYTSCYTMEGTENLDDEVFNKRHQRLEIDERRRKRWDVQRIREQRQIEKLKQRELASTRKTSRHHDEEPLTSLWPQVDDAEFLEVSDSVPVAAFGLPITKFSASEFSLPWLTSARCKTTPHISTRRRYENRR</sequence>
<dbReference type="PROSITE" id="PS52052">
    <property type="entry name" value="PEHE"/>
    <property type="match status" value="1"/>
</dbReference>
<name>A0AAN9VHK7_9ORTH</name>
<dbReference type="PANTHER" id="PTHR21656">
    <property type="entry name" value="MALE-SPECIFIC LETHAL-1 PROTEIN"/>
    <property type="match status" value="1"/>
</dbReference>
<accession>A0AAN9VHK7</accession>
<proteinExistence type="predicted"/>
<feature type="coiled-coil region" evidence="1">
    <location>
        <begin position="96"/>
        <end position="137"/>
    </location>
</feature>
<feature type="domain" description="PEHE" evidence="3">
    <location>
        <begin position="333"/>
        <end position="452"/>
    </location>
</feature>
<comment type="caution">
    <text evidence="4">The sequence shown here is derived from an EMBL/GenBank/DDBJ whole genome shotgun (WGS) entry which is preliminary data.</text>
</comment>
<feature type="region of interest" description="Disordered" evidence="2">
    <location>
        <begin position="212"/>
        <end position="244"/>
    </location>
</feature>
<evidence type="ECO:0000256" key="1">
    <source>
        <dbReference type="SAM" id="Coils"/>
    </source>
</evidence>
<evidence type="ECO:0000256" key="2">
    <source>
        <dbReference type="SAM" id="MobiDB-lite"/>
    </source>
</evidence>
<dbReference type="AlphaFoldDB" id="A0AAN9VHK7"/>
<dbReference type="GO" id="GO:0072487">
    <property type="term" value="C:MSL complex"/>
    <property type="evidence" value="ECO:0007669"/>
    <property type="project" value="InterPro"/>
</dbReference>
<reference evidence="4 5" key="1">
    <citation type="submission" date="2024-03" db="EMBL/GenBank/DDBJ databases">
        <title>The genome assembly and annotation of the cricket Gryllus longicercus Weissman &amp; Gray.</title>
        <authorList>
            <person name="Szrajer S."/>
            <person name="Gray D."/>
            <person name="Ylla G."/>
        </authorList>
    </citation>
    <scope>NUCLEOTIDE SEQUENCE [LARGE SCALE GENOMIC DNA]</scope>
    <source>
        <strain evidence="4">DAG 2021-001</strain>
        <tissue evidence="4">Whole body minus gut</tissue>
    </source>
</reference>
<dbReference type="Gene3D" id="1.20.5.170">
    <property type="match status" value="1"/>
</dbReference>
<dbReference type="SMART" id="SM01300">
    <property type="entry name" value="PEHE"/>
    <property type="match status" value="1"/>
</dbReference>
<organism evidence="4 5">
    <name type="scientific">Gryllus longicercus</name>
    <dbReference type="NCBI Taxonomy" id="2509291"/>
    <lineage>
        <taxon>Eukaryota</taxon>
        <taxon>Metazoa</taxon>
        <taxon>Ecdysozoa</taxon>
        <taxon>Arthropoda</taxon>
        <taxon>Hexapoda</taxon>
        <taxon>Insecta</taxon>
        <taxon>Pterygota</taxon>
        <taxon>Neoptera</taxon>
        <taxon>Polyneoptera</taxon>
        <taxon>Orthoptera</taxon>
        <taxon>Ensifera</taxon>
        <taxon>Gryllidea</taxon>
        <taxon>Grylloidea</taxon>
        <taxon>Gryllidae</taxon>
        <taxon>Gryllinae</taxon>
        <taxon>Gryllus</taxon>
    </lineage>
</organism>
<dbReference type="InterPro" id="IPR029332">
    <property type="entry name" value="PEHE_dom"/>
</dbReference>
<dbReference type="PANTHER" id="PTHR21656:SF2">
    <property type="entry name" value="MALE-SPECIFIC LETHAL 1 HOMOLOG"/>
    <property type="match status" value="1"/>
</dbReference>
<protein>
    <recommendedName>
        <fullName evidence="3">PEHE domain-containing protein</fullName>
    </recommendedName>
</protein>
<keyword evidence="5" id="KW-1185">Reference proteome</keyword>
<evidence type="ECO:0000313" key="5">
    <source>
        <dbReference type="Proteomes" id="UP001378592"/>
    </source>
</evidence>
<evidence type="ECO:0000313" key="4">
    <source>
        <dbReference type="EMBL" id="KAK7863226.1"/>
    </source>
</evidence>
<dbReference type="EMBL" id="JAZDUA010000236">
    <property type="protein sequence ID" value="KAK7863226.1"/>
    <property type="molecule type" value="Genomic_DNA"/>
</dbReference>
<dbReference type="GO" id="GO:0003682">
    <property type="term" value="F:chromatin binding"/>
    <property type="evidence" value="ECO:0007669"/>
    <property type="project" value="TreeGrafter"/>
</dbReference>
<gene>
    <name evidence="4" type="ORF">R5R35_001440</name>
</gene>
<dbReference type="InterPro" id="IPR026711">
    <property type="entry name" value="Msl-1"/>
</dbReference>
<keyword evidence="1" id="KW-0175">Coiled coil</keyword>
<feature type="region of interest" description="Disordered" evidence="2">
    <location>
        <begin position="259"/>
        <end position="294"/>
    </location>
</feature>
<dbReference type="Proteomes" id="UP001378592">
    <property type="component" value="Unassembled WGS sequence"/>
</dbReference>
<feature type="compositionally biased region" description="Low complexity" evidence="2">
    <location>
        <begin position="228"/>
        <end position="238"/>
    </location>
</feature>